<evidence type="ECO:0000313" key="1">
    <source>
        <dbReference type="EMBL" id="KAJ8639394.1"/>
    </source>
</evidence>
<evidence type="ECO:0000313" key="2">
    <source>
        <dbReference type="Proteomes" id="UP001234297"/>
    </source>
</evidence>
<reference evidence="1 2" key="1">
    <citation type="journal article" date="2022" name="Hortic Res">
        <title>A haplotype resolved chromosomal level avocado genome allows analysis of novel avocado genes.</title>
        <authorList>
            <person name="Nath O."/>
            <person name="Fletcher S.J."/>
            <person name="Hayward A."/>
            <person name="Shaw L.M."/>
            <person name="Masouleh A.K."/>
            <person name="Furtado A."/>
            <person name="Henry R.J."/>
            <person name="Mitter N."/>
        </authorList>
    </citation>
    <scope>NUCLEOTIDE SEQUENCE [LARGE SCALE GENOMIC DNA]</scope>
    <source>
        <strain evidence="2">cv. Hass</strain>
    </source>
</reference>
<dbReference type="EMBL" id="CM056813">
    <property type="protein sequence ID" value="KAJ8639394.1"/>
    <property type="molecule type" value="Genomic_DNA"/>
</dbReference>
<gene>
    <name evidence="1" type="ORF">MRB53_016088</name>
</gene>
<sequence length="105" mass="12210">MPEEIDALEQNRMWDVVPRHKDMKIVGNKWVYRTTLKVNGSRLDRLKAHLVATGYNQVEALNFAETFSPVIKPRSICLVLTIATMNRWDIELLDEKNAFLQGYFS</sequence>
<dbReference type="Proteomes" id="UP001234297">
    <property type="component" value="Chromosome 5"/>
</dbReference>
<protein>
    <submittedName>
        <fullName evidence="1">Uncharacterized protein</fullName>
    </submittedName>
</protein>
<name>A0ACC2M1D1_PERAE</name>
<accession>A0ACC2M1D1</accession>
<comment type="caution">
    <text evidence="1">The sequence shown here is derived from an EMBL/GenBank/DDBJ whole genome shotgun (WGS) entry which is preliminary data.</text>
</comment>
<proteinExistence type="predicted"/>
<keyword evidence="2" id="KW-1185">Reference proteome</keyword>
<organism evidence="1 2">
    <name type="scientific">Persea americana</name>
    <name type="common">Avocado</name>
    <dbReference type="NCBI Taxonomy" id="3435"/>
    <lineage>
        <taxon>Eukaryota</taxon>
        <taxon>Viridiplantae</taxon>
        <taxon>Streptophyta</taxon>
        <taxon>Embryophyta</taxon>
        <taxon>Tracheophyta</taxon>
        <taxon>Spermatophyta</taxon>
        <taxon>Magnoliopsida</taxon>
        <taxon>Magnoliidae</taxon>
        <taxon>Laurales</taxon>
        <taxon>Lauraceae</taxon>
        <taxon>Persea</taxon>
    </lineage>
</organism>